<keyword evidence="1" id="KW-0472">Membrane</keyword>
<name>A0A559J3G5_9BACL</name>
<feature type="transmembrane region" description="Helical" evidence="1">
    <location>
        <begin position="38"/>
        <end position="57"/>
    </location>
</feature>
<dbReference type="Proteomes" id="UP000318102">
    <property type="component" value="Unassembled WGS sequence"/>
</dbReference>
<dbReference type="EMBL" id="VNJK01000001">
    <property type="protein sequence ID" value="TVX94356.1"/>
    <property type="molecule type" value="Genomic_DNA"/>
</dbReference>
<keyword evidence="1" id="KW-1133">Transmembrane helix</keyword>
<evidence type="ECO:0000256" key="1">
    <source>
        <dbReference type="SAM" id="Phobius"/>
    </source>
</evidence>
<organism evidence="3 4">
    <name type="scientific">Paenibacillus agilis</name>
    <dbReference type="NCBI Taxonomy" id="3020863"/>
    <lineage>
        <taxon>Bacteria</taxon>
        <taxon>Bacillati</taxon>
        <taxon>Bacillota</taxon>
        <taxon>Bacilli</taxon>
        <taxon>Bacillales</taxon>
        <taxon>Paenibacillaceae</taxon>
        <taxon>Paenibacillus</taxon>
    </lineage>
</organism>
<dbReference type="PANTHER" id="PTHR34351:SF2">
    <property type="entry name" value="DUF58 DOMAIN-CONTAINING PROTEIN"/>
    <property type="match status" value="1"/>
</dbReference>
<gene>
    <name evidence="3" type="ORF">FPZ44_15625</name>
</gene>
<feature type="domain" description="DUF58" evidence="2">
    <location>
        <begin position="236"/>
        <end position="314"/>
    </location>
</feature>
<accession>A0A559J3G5</accession>
<reference evidence="3 4" key="1">
    <citation type="submission" date="2019-07" db="EMBL/GenBank/DDBJ databases">
        <authorList>
            <person name="Kim J."/>
        </authorList>
    </citation>
    <scope>NUCLEOTIDE SEQUENCE [LARGE SCALE GENOMIC DNA]</scope>
    <source>
        <strain evidence="3 4">N4</strain>
    </source>
</reference>
<dbReference type="InterPro" id="IPR002881">
    <property type="entry name" value="DUF58"/>
</dbReference>
<evidence type="ECO:0000259" key="2">
    <source>
        <dbReference type="Pfam" id="PF01882"/>
    </source>
</evidence>
<dbReference type="PANTHER" id="PTHR34351">
    <property type="entry name" value="SLR1927 PROTEIN-RELATED"/>
    <property type="match status" value="1"/>
</dbReference>
<feature type="transmembrane region" description="Helical" evidence="1">
    <location>
        <begin position="63"/>
        <end position="79"/>
    </location>
</feature>
<comment type="caution">
    <text evidence="3">The sequence shown here is derived from an EMBL/GenBank/DDBJ whole genome shotgun (WGS) entry which is preliminary data.</text>
</comment>
<dbReference type="OrthoDB" id="140416at2"/>
<evidence type="ECO:0000313" key="3">
    <source>
        <dbReference type="EMBL" id="TVX94356.1"/>
    </source>
</evidence>
<proteinExistence type="predicted"/>
<dbReference type="Pfam" id="PF01882">
    <property type="entry name" value="DUF58"/>
    <property type="match status" value="1"/>
</dbReference>
<keyword evidence="1" id="KW-0812">Transmembrane</keyword>
<evidence type="ECO:0000313" key="4">
    <source>
        <dbReference type="Proteomes" id="UP000318102"/>
    </source>
</evidence>
<sequence length="442" mass="50753">MPSLFWSKFLNRCQCQFDWRCRTMTEHQPLFFRRRNRYVPVYAACLIYASLILYFLFQGGKTSFMLLVMATILGCYWILGSRNGIRKVIGTRTFGSGVGQSFSVGSSIPVHLEIRVPGWFPIPYIVVRDGVSRFGKPIRIHESVVSLDAKRRATVEYRIALHQRGSYQFIETSCQTRDLFGLFMQEARFLEKQEIHVLPQTITIASWPTSPYWRNMHHHDQVKSIHRRESIQMSGIREYVPGDRLSRIHWNATARTGELKSKQYEFEGIPRLIIALDCTAEAYASEEQFELAVSVAASLAEYGRRNKRQVNVVGIHSGLTIWSSDDVRTETRSYRQWLASVHLHSTKRNKSDESAWMSSWMSHSELRRGGIVAWVGGEENSRQLSAATLLSQYSLFGNCFGIGRHTSDDQKTNNQAQLAHLGFDYIFVPELNQLPVRLGGQK</sequence>
<keyword evidence="4" id="KW-1185">Reference proteome</keyword>
<dbReference type="AlphaFoldDB" id="A0A559J3G5"/>
<protein>
    <submittedName>
        <fullName evidence="3">DUF58 domain-containing protein</fullName>
    </submittedName>
</protein>